<comment type="caution">
    <text evidence="1">The sequence shown here is derived from an EMBL/GenBank/DDBJ whole genome shotgun (WGS) entry which is preliminary data.</text>
</comment>
<evidence type="ECO:0000313" key="2">
    <source>
        <dbReference type="Proteomes" id="UP001153148"/>
    </source>
</evidence>
<reference evidence="1" key="1">
    <citation type="submission" date="2021-03" db="EMBL/GenBank/DDBJ databases">
        <authorList>
            <person name="Tran Van P."/>
        </authorList>
    </citation>
    <scope>NUCLEOTIDE SEQUENCE</scope>
</reference>
<gene>
    <name evidence="1" type="ORF">TPAB3V08_LOCUS6697</name>
</gene>
<dbReference type="Proteomes" id="UP001153148">
    <property type="component" value="Unassembled WGS sequence"/>
</dbReference>
<name>A0ABN7NXY3_TIMPD</name>
<feature type="non-terminal residue" evidence="1">
    <location>
        <position position="129"/>
    </location>
</feature>
<proteinExistence type="predicted"/>
<organism evidence="1 2">
    <name type="scientific">Timema podura</name>
    <name type="common">Walking stick</name>
    <dbReference type="NCBI Taxonomy" id="61482"/>
    <lineage>
        <taxon>Eukaryota</taxon>
        <taxon>Metazoa</taxon>
        <taxon>Ecdysozoa</taxon>
        <taxon>Arthropoda</taxon>
        <taxon>Hexapoda</taxon>
        <taxon>Insecta</taxon>
        <taxon>Pterygota</taxon>
        <taxon>Neoptera</taxon>
        <taxon>Polyneoptera</taxon>
        <taxon>Phasmatodea</taxon>
        <taxon>Timematodea</taxon>
        <taxon>Timematoidea</taxon>
        <taxon>Timematidae</taxon>
        <taxon>Timema</taxon>
    </lineage>
</organism>
<dbReference type="EMBL" id="CAJPIN010010395">
    <property type="protein sequence ID" value="CAG2059738.1"/>
    <property type="molecule type" value="Genomic_DNA"/>
</dbReference>
<protein>
    <submittedName>
        <fullName evidence="1">Uncharacterized protein</fullName>
    </submittedName>
</protein>
<sequence>MDTCDISLVKEENVELIKTEPQNEDEFDMCGQSGIKTEDETDVPYNVDGVVKTEVNFYDSCVGIMKSTPDHFTLENKYQMLGKEGIVLRMEENRYVKPKIVIKMLKKEGIVLRTEVAVNVKLKIALRRL</sequence>
<evidence type="ECO:0000313" key="1">
    <source>
        <dbReference type="EMBL" id="CAG2059738.1"/>
    </source>
</evidence>
<keyword evidence="2" id="KW-1185">Reference proteome</keyword>
<accession>A0ABN7NXY3</accession>